<protein>
    <recommendedName>
        <fullName evidence="4">Methyltransferase domain-containing protein</fullName>
    </recommendedName>
</protein>
<comment type="caution">
    <text evidence="2">The sequence shown here is derived from an EMBL/GenBank/DDBJ whole genome shotgun (WGS) entry which is preliminary data.</text>
</comment>
<gene>
    <name evidence="2" type="ORF">FHR60_003656</name>
</gene>
<keyword evidence="3" id="KW-1185">Reference proteome</keyword>
<evidence type="ECO:0000313" key="2">
    <source>
        <dbReference type="EMBL" id="MBB4594951.1"/>
    </source>
</evidence>
<feature type="region of interest" description="Disordered" evidence="1">
    <location>
        <begin position="391"/>
        <end position="423"/>
    </location>
</feature>
<dbReference type="Gene3D" id="3.40.50.150">
    <property type="entry name" value="Vaccinia Virus protein VP39"/>
    <property type="match status" value="1"/>
</dbReference>
<accession>A0ABR6JQ50</accession>
<dbReference type="EMBL" id="JACHNS010000008">
    <property type="protein sequence ID" value="MBB4594951.1"/>
    <property type="molecule type" value="Genomic_DNA"/>
</dbReference>
<sequence>MQDDQQTVSPQARLISHAGDLPQDDATLLTAIKARLGQDPARPAADVERLLQLLDALWAVELGRFLLRNCGLDAYWTHQVVTHQPGSLAPDTTPALEYALFETLPAVLATRERFGIFRAQLQALLQPGMTLASVPCGWMGDLLSLDYRQCPEVQLLGIDLDPQALEGALQLARRHGLEGQLSLRLEDAWTQGDANSVDVLTSNGLNLYEPDDARVIALYGAFFHKLRPGGTLLTSFLTPPQPVRAVAMADGIDRPGGAGTAEPDLRRHRAGALGIVPYTRANACATGERGLYRHPFHRGSRQPLSHRHRAQACPRLSGAAAGLHACGTDGRGLVRGAGVGRCAAARPMQSMRGGGLGRVAGSAGRRSRPWWRWRLLVAAGALVNRAAGDAAGGGGNAGPDGRPFAPVHGHGIAPTGAGPPCCSHARRRGQRLYRYLPT</sequence>
<dbReference type="CDD" id="cd02440">
    <property type="entry name" value="AdoMet_MTases"/>
    <property type="match status" value="1"/>
</dbReference>
<dbReference type="InterPro" id="IPR029063">
    <property type="entry name" value="SAM-dependent_MTases_sf"/>
</dbReference>
<reference evidence="2 3" key="1">
    <citation type="submission" date="2020-08" db="EMBL/GenBank/DDBJ databases">
        <title>Studying the diversity of plant-associated saprophytic bacteria and their role in host health and plant-pathogen interactions.</title>
        <authorList>
            <person name="Potnis N."/>
        </authorList>
    </citation>
    <scope>NUCLEOTIDE SEQUENCE [LARGE SCALE GENOMIC DNA]</scope>
    <source>
        <strain evidence="2 3">F16</strain>
    </source>
</reference>
<evidence type="ECO:0000313" key="3">
    <source>
        <dbReference type="Proteomes" id="UP000554726"/>
    </source>
</evidence>
<evidence type="ECO:0000256" key="1">
    <source>
        <dbReference type="SAM" id="MobiDB-lite"/>
    </source>
</evidence>
<organism evidence="2 3">
    <name type="scientific">Xanthomonas cannabis</name>
    <dbReference type="NCBI Taxonomy" id="1885674"/>
    <lineage>
        <taxon>Bacteria</taxon>
        <taxon>Pseudomonadati</taxon>
        <taxon>Pseudomonadota</taxon>
        <taxon>Gammaproteobacteria</taxon>
        <taxon>Lysobacterales</taxon>
        <taxon>Lysobacteraceae</taxon>
        <taxon>Xanthomonas</taxon>
    </lineage>
</organism>
<proteinExistence type="predicted"/>
<dbReference type="SUPFAM" id="SSF53335">
    <property type="entry name" value="S-adenosyl-L-methionine-dependent methyltransferases"/>
    <property type="match status" value="1"/>
</dbReference>
<evidence type="ECO:0008006" key="4">
    <source>
        <dbReference type="Google" id="ProtNLM"/>
    </source>
</evidence>
<name>A0ABR6JQ50_9XANT</name>
<dbReference type="Proteomes" id="UP000554726">
    <property type="component" value="Unassembled WGS sequence"/>
</dbReference>